<sequence length="179" mass="19785">MLNAFSRFKKISGRSVLTLSGICLANTALAACYRTPLMAIAAASATSYSSISEKLGYRVERIQSDPVLRQTWAMVIRCDHPEWPAVAIPLRDPILPLRLREQERAKDIPGSVVIRAGEIVRLWRQETSLRIEVAGISEGNGGLGDQIKVRLLRRNTDDQSIGEQFSGIVRGPSDVEMKP</sequence>
<proteinExistence type="predicted"/>
<gene>
    <name evidence="3" type="ORF">HDF14_004680</name>
</gene>
<organism evidence="3 4">
    <name type="scientific">Tunturiibacter gelidiferens</name>
    <dbReference type="NCBI Taxonomy" id="3069689"/>
    <lineage>
        <taxon>Bacteria</taxon>
        <taxon>Pseudomonadati</taxon>
        <taxon>Acidobacteriota</taxon>
        <taxon>Terriglobia</taxon>
        <taxon>Terriglobales</taxon>
        <taxon>Acidobacteriaceae</taxon>
        <taxon>Tunturiibacter</taxon>
    </lineage>
</organism>
<evidence type="ECO:0000313" key="3">
    <source>
        <dbReference type="EMBL" id="MBB5331043.1"/>
    </source>
</evidence>
<reference evidence="3 4" key="1">
    <citation type="submission" date="2020-08" db="EMBL/GenBank/DDBJ databases">
        <title>Genomic Encyclopedia of Type Strains, Phase IV (KMG-V): Genome sequencing to study the core and pangenomes of soil and plant-associated prokaryotes.</title>
        <authorList>
            <person name="Whitman W."/>
        </authorList>
    </citation>
    <scope>NUCLEOTIDE SEQUENCE [LARGE SCALE GENOMIC DNA]</scope>
    <source>
        <strain evidence="3 4">X5P2</strain>
    </source>
</reference>
<evidence type="ECO:0000259" key="2">
    <source>
        <dbReference type="Pfam" id="PF13144"/>
    </source>
</evidence>
<protein>
    <recommendedName>
        <fullName evidence="2">Flagella basal body P-ring formation protein FlgA SAF domain-containing protein</fullName>
    </recommendedName>
</protein>
<dbReference type="Gene3D" id="2.30.30.760">
    <property type="match status" value="1"/>
</dbReference>
<dbReference type="AlphaFoldDB" id="A0A9X0U622"/>
<feature type="signal peptide" evidence="1">
    <location>
        <begin position="1"/>
        <end position="30"/>
    </location>
</feature>
<dbReference type="Proteomes" id="UP000535182">
    <property type="component" value="Unassembled WGS sequence"/>
</dbReference>
<name>A0A9X0U622_9BACT</name>
<accession>A0A9X0U622</accession>
<keyword evidence="4" id="KW-1185">Reference proteome</keyword>
<feature type="domain" description="Flagella basal body P-ring formation protein FlgA SAF" evidence="2">
    <location>
        <begin position="105"/>
        <end position="153"/>
    </location>
</feature>
<comment type="caution">
    <text evidence="3">The sequence shown here is derived from an EMBL/GenBank/DDBJ whole genome shotgun (WGS) entry which is preliminary data.</text>
</comment>
<dbReference type="InterPro" id="IPR017585">
    <property type="entry name" value="SAF_FlgA"/>
</dbReference>
<evidence type="ECO:0000256" key="1">
    <source>
        <dbReference type="SAM" id="SignalP"/>
    </source>
</evidence>
<feature type="chain" id="PRO_5040964678" description="Flagella basal body P-ring formation protein FlgA SAF domain-containing protein" evidence="1">
    <location>
        <begin position="31"/>
        <end position="179"/>
    </location>
</feature>
<evidence type="ECO:0000313" key="4">
    <source>
        <dbReference type="Proteomes" id="UP000535182"/>
    </source>
</evidence>
<dbReference type="PROSITE" id="PS51257">
    <property type="entry name" value="PROKAR_LIPOPROTEIN"/>
    <property type="match status" value="1"/>
</dbReference>
<keyword evidence="1" id="KW-0732">Signal</keyword>
<dbReference type="Pfam" id="PF13144">
    <property type="entry name" value="ChapFlgA"/>
    <property type="match status" value="1"/>
</dbReference>
<dbReference type="EMBL" id="JACHEB010000012">
    <property type="protein sequence ID" value="MBB5331043.1"/>
    <property type="molecule type" value="Genomic_DNA"/>
</dbReference>